<organism evidence="2 3">
    <name type="scientific">Nocardia aurantia</name>
    <dbReference type="NCBI Taxonomy" id="2585199"/>
    <lineage>
        <taxon>Bacteria</taxon>
        <taxon>Bacillati</taxon>
        <taxon>Actinomycetota</taxon>
        <taxon>Actinomycetes</taxon>
        <taxon>Mycobacteriales</taxon>
        <taxon>Nocardiaceae</taxon>
        <taxon>Nocardia</taxon>
    </lineage>
</organism>
<dbReference type="AlphaFoldDB" id="A0A7K0E0Q1"/>
<evidence type="ECO:0000313" key="2">
    <source>
        <dbReference type="EMBL" id="MQY31357.1"/>
    </source>
</evidence>
<protein>
    <submittedName>
        <fullName evidence="2">Uncharacterized protein</fullName>
    </submittedName>
</protein>
<gene>
    <name evidence="2" type="ORF">NRB56_69660</name>
</gene>
<reference evidence="2 3" key="1">
    <citation type="submission" date="2019-10" db="EMBL/GenBank/DDBJ databases">
        <title>Nocardia macrotermitis sp. nov. and Nocardia aurantia sp. nov., isolated from the gut of fungus growing-termite Macrotermes natalensis.</title>
        <authorList>
            <person name="Benndorf R."/>
            <person name="Schwitalla J."/>
            <person name="Martin K."/>
            <person name="De Beer W."/>
            <person name="Kaster A.-K."/>
            <person name="Vollmers J."/>
            <person name="Poulsen M."/>
            <person name="Beemelmanns C."/>
        </authorList>
    </citation>
    <scope>NUCLEOTIDE SEQUENCE [LARGE SCALE GENOMIC DNA]</scope>
    <source>
        <strain evidence="2 3">RB56</strain>
    </source>
</reference>
<dbReference type="Proteomes" id="UP000431401">
    <property type="component" value="Unassembled WGS sequence"/>
</dbReference>
<feature type="region of interest" description="Disordered" evidence="1">
    <location>
        <begin position="1"/>
        <end position="25"/>
    </location>
</feature>
<sequence length="94" mass="9450">MDRTASDGGPVGAVRAGGPGRSAGIRIPCRGPHVAGAGGGSIQLVNGDSPVTKTMTVQYPESLTAMGATVVYNDLTTSEPRCGRTREPDPVIAG</sequence>
<evidence type="ECO:0000313" key="3">
    <source>
        <dbReference type="Proteomes" id="UP000431401"/>
    </source>
</evidence>
<proteinExistence type="predicted"/>
<dbReference type="EMBL" id="WEGI01000018">
    <property type="protein sequence ID" value="MQY31357.1"/>
    <property type="molecule type" value="Genomic_DNA"/>
</dbReference>
<name>A0A7K0E0Q1_9NOCA</name>
<evidence type="ECO:0000256" key="1">
    <source>
        <dbReference type="SAM" id="MobiDB-lite"/>
    </source>
</evidence>
<accession>A0A7K0E0Q1</accession>
<keyword evidence="3" id="KW-1185">Reference proteome</keyword>
<feature type="compositionally biased region" description="Gly residues" evidence="1">
    <location>
        <begin position="9"/>
        <end position="21"/>
    </location>
</feature>
<comment type="caution">
    <text evidence="2">The sequence shown here is derived from an EMBL/GenBank/DDBJ whole genome shotgun (WGS) entry which is preliminary data.</text>
</comment>